<keyword evidence="4 9" id="KW-1003">Cell membrane</keyword>
<keyword evidence="8 9" id="KW-0472">Membrane</keyword>
<comment type="subcellular location">
    <subcellularLocation>
        <location evidence="1 9">Cell membrane</location>
        <topology evidence="1 9">Multi-pass membrane protein</topology>
    </subcellularLocation>
</comment>
<accession>A0A5E3ZZ17</accession>
<reference evidence="10 11" key="1">
    <citation type="submission" date="2019-04" db="EMBL/GenBank/DDBJ databases">
        <authorList>
            <person name="Seth-Smith MB H."/>
            <person name="Seth-Smith H."/>
        </authorList>
    </citation>
    <scope>NUCLEOTIDE SEQUENCE [LARGE SCALE GENOMIC DNA]</scope>
    <source>
        <strain evidence="10">USB-603019</strain>
    </source>
</reference>
<evidence type="ECO:0000313" key="11">
    <source>
        <dbReference type="Proteomes" id="UP000324288"/>
    </source>
</evidence>
<comment type="pathway">
    <text evidence="2 9">Cofactor biosynthesis; adenosylcobalamin biosynthesis.</text>
</comment>
<comment type="caution">
    <text evidence="9">Lacks conserved residue(s) required for the propagation of feature annotation.</text>
</comment>
<dbReference type="UniPathway" id="UPA00148"/>
<dbReference type="HAMAP" id="MF_00024">
    <property type="entry name" value="CobD_CbiB"/>
    <property type="match status" value="1"/>
</dbReference>
<evidence type="ECO:0000256" key="6">
    <source>
        <dbReference type="ARBA" id="ARBA00022692"/>
    </source>
</evidence>
<name>A0A5E3ZZ17_9ACTN</name>
<dbReference type="GO" id="GO:0015420">
    <property type="term" value="F:ABC-type vitamin B12 transporter activity"/>
    <property type="evidence" value="ECO:0007669"/>
    <property type="project" value="UniProtKB-UniRule"/>
</dbReference>
<dbReference type="EMBL" id="LR584267">
    <property type="protein sequence ID" value="VHO01550.1"/>
    <property type="molecule type" value="Genomic_DNA"/>
</dbReference>
<feature type="transmembrane region" description="Helical" evidence="9">
    <location>
        <begin position="286"/>
        <end position="306"/>
    </location>
</feature>
<keyword evidence="7 9" id="KW-1133">Transmembrane helix</keyword>
<evidence type="ECO:0000256" key="1">
    <source>
        <dbReference type="ARBA" id="ARBA00004651"/>
    </source>
</evidence>
<evidence type="ECO:0000256" key="7">
    <source>
        <dbReference type="ARBA" id="ARBA00022989"/>
    </source>
</evidence>
<dbReference type="Proteomes" id="UP000324288">
    <property type="component" value="Chromosome"/>
</dbReference>
<keyword evidence="6 9" id="KW-0812">Transmembrane</keyword>
<keyword evidence="11" id="KW-1185">Reference proteome</keyword>
<evidence type="ECO:0000256" key="5">
    <source>
        <dbReference type="ARBA" id="ARBA00022573"/>
    </source>
</evidence>
<comment type="similarity">
    <text evidence="3 9">Belongs to the CobD/CbiB family.</text>
</comment>
<evidence type="ECO:0000313" key="10">
    <source>
        <dbReference type="EMBL" id="VHO01550.1"/>
    </source>
</evidence>
<proteinExistence type="inferred from homology"/>
<dbReference type="PANTHER" id="PTHR34308:SF1">
    <property type="entry name" value="COBALAMIN BIOSYNTHESIS PROTEIN CBIB"/>
    <property type="match status" value="1"/>
</dbReference>
<sequence length="311" mass="33329">MVSPSDSFLTAFTRTLDSITQCRSLGAEHNGWSRIYAPSRKRGALYYLIASGVPTTTAVIAQRVSRSCPLLHTGLLAAGTWTVLGGTTLQRVGHEMEQRLRDGTLEADRELLPSLCSRDPQYLDVEGIARATVESLAENTSDATIGALFWGAIAGLPGLLWYRATNTLDAMVGYRSARYRDFGWASARMDDVANYVPARLTALLTAAIVPQRAREILHLWRRDAPTHPSSNAGVVEIACAGALGITLGGETIYRYGVENRPRLGDGPVPTCEDLAAAVRLSGAVQWAGLCVALILAAVMPGLLGGAPQHCR</sequence>
<evidence type="ECO:0000256" key="3">
    <source>
        <dbReference type="ARBA" id="ARBA00006263"/>
    </source>
</evidence>
<dbReference type="AlphaFoldDB" id="A0A5E3ZZ17"/>
<dbReference type="GO" id="GO:0048472">
    <property type="term" value="F:threonine-phosphate decarboxylase activity"/>
    <property type="evidence" value="ECO:0007669"/>
    <property type="project" value="InterPro"/>
</dbReference>
<dbReference type="GO" id="GO:0005886">
    <property type="term" value="C:plasma membrane"/>
    <property type="evidence" value="ECO:0007669"/>
    <property type="project" value="UniProtKB-SubCell"/>
</dbReference>
<organism evidence="10 11">
    <name type="scientific">Lawsonella clevelandensis</name>
    <dbReference type="NCBI Taxonomy" id="1528099"/>
    <lineage>
        <taxon>Bacteria</taxon>
        <taxon>Bacillati</taxon>
        <taxon>Actinomycetota</taxon>
        <taxon>Actinomycetes</taxon>
        <taxon>Mycobacteriales</taxon>
        <taxon>Lawsonellaceae</taxon>
        <taxon>Lawsonella</taxon>
    </lineage>
</organism>
<evidence type="ECO:0000256" key="4">
    <source>
        <dbReference type="ARBA" id="ARBA00022475"/>
    </source>
</evidence>
<evidence type="ECO:0000256" key="2">
    <source>
        <dbReference type="ARBA" id="ARBA00004953"/>
    </source>
</evidence>
<comment type="function">
    <text evidence="9">Converts cobyric acid to cobinamide by the addition of aminopropanol on the F carboxylic group.</text>
</comment>
<dbReference type="PANTHER" id="PTHR34308">
    <property type="entry name" value="COBALAMIN BIOSYNTHESIS PROTEIN CBIB"/>
    <property type="match status" value="1"/>
</dbReference>
<dbReference type="GO" id="GO:0009236">
    <property type="term" value="P:cobalamin biosynthetic process"/>
    <property type="evidence" value="ECO:0007669"/>
    <property type="project" value="UniProtKB-UniRule"/>
</dbReference>
<gene>
    <name evidence="9 10" type="primary">cobD</name>
    <name evidence="10" type="ORF">LC603019_01483</name>
</gene>
<dbReference type="Pfam" id="PF03186">
    <property type="entry name" value="CobD_Cbib"/>
    <property type="match status" value="1"/>
</dbReference>
<keyword evidence="5 9" id="KW-0169">Cobalamin biosynthesis</keyword>
<evidence type="ECO:0000256" key="8">
    <source>
        <dbReference type="ARBA" id="ARBA00023136"/>
    </source>
</evidence>
<evidence type="ECO:0000256" key="9">
    <source>
        <dbReference type="HAMAP-Rule" id="MF_00024"/>
    </source>
</evidence>
<protein>
    <recommendedName>
        <fullName evidence="9">Cobalamin biosynthesis protein CobD</fullName>
    </recommendedName>
</protein>
<dbReference type="InterPro" id="IPR004485">
    <property type="entry name" value="Cobalamin_biosynth_CobD/CbiB"/>
</dbReference>